<dbReference type="RefSeq" id="WP_179263379.1">
    <property type="nucleotide sequence ID" value="NZ_CP058601.1"/>
</dbReference>
<sequence length="246" mass="28257">MSGFEIWGDVDKFRTAGTESVEHLWAKVELDRRREAEREPWFPGEYRFEKKFADRVPDCLVYGGPVNRWIEIVAGSDQPYRAKTREALRLGCVVHWVFHTEHREQQVAARSALEPELEGPFEFGEYDPLADELDVGTPITFKNYAFPVEEFAEFRPEEILGYRKGKARIARRAFGWDLGLFDLAGSHRRLIAMTRDGRRFKSLAPGQPDEDAVWDFPAKDGITTLIENGRVTRLGPVGQPDNQDSR</sequence>
<reference evidence="1 2" key="1">
    <citation type="submission" date="2020-07" db="EMBL/GenBank/DDBJ databases">
        <authorList>
            <person name="Cui H."/>
        </authorList>
    </citation>
    <scope>NUCLEOTIDE SEQUENCE [LARGE SCALE GENOMIC DNA]</scope>
    <source>
        <strain evidence="1 2">YPL8</strain>
    </source>
</reference>
<organism evidence="1 2">
    <name type="scientific">Natrinema halophilum</name>
    <dbReference type="NCBI Taxonomy" id="1699371"/>
    <lineage>
        <taxon>Archaea</taxon>
        <taxon>Methanobacteriati</taxon>
        <taxon>Methanobacteriota</taxon>
        <taxon>Stenosarchaea group</taxon>
        <taxon>Halobacteria</taxon>
        <taxon>Halobacteriales</taxon>
        <taxon>Natrialbaceae</taxon>
        <taxon>Natrinema</taxon>
    </lineage>
</organism>
<dbReference type="GeneID" id="56035304"/>
<dbReference type="EMBL" id="CP058601">
    <property type="protein sequence ID" value="QLG50663.1"/>
    <property type="molecule type" value="Genomic_DNA"/>
</dbReference>
<name>A0A7D5K8E8_9EURY</name>
<gene>
    <name evidence="1" type="ORF">HYG82_18395</name>
</gene>
<dbReference type="OrthoDB" id="327600at2157"/>
<accession>A0A7D5K8E8</accession>
<protein>
    <submittedName>
        <fullName evidence="1">Uncharacterized protein</fullName>
    </submittedName>
</protein>
<dbReference type="AlphaFoldDB" id="A0A7D5K8E8"/>
<evidence type="ECO:0000313" key="1">
    <source>
        <dbReference type="EMBL" id="QLG50663.1"/>
    </source>
</evidence>
<dbReference type="Proteomes" id="UP000509241">
    <property type="component" value="Chromosome"/>
</dbReference>
<dbReference type="KEGG" id="haly:HYG82_18395"/>
<evidence type="ECO:0000313" key="2">
    <source>
        <dbReference type="Proteomes" id="UP000509241"/>
    </source>
</evidence>
<keyword evidence="2" id="KW-1185">Reference proteome</keyword>
<proteinExistence type="predicted"/>